<keyword evidence="2" id="KW-1185">Reference proteome</keyword>
<reference evidence="1 2" key="1">
    <citation type="submission" date="2018-05" db="EMBL/GenBank/DDBJ databases">
        <title>Draft genome sequence of Scytalidium lignicola DSM 105466, a ubiquitous saprotrophic fungus.</title>
        <authorList>
            <person name="Buettner E."/>
            <person name="Gebauer A.M."/>
            <person name="Hofrichter M."/>
            <person name="Liers C."/>
            <person name="Kellner H."/>
        </authorList>
    </citation>
    <scope>NUCLEOTIDE SEQUENCE [LARGE SCALE GENOMIC DNA]</scope>
    <source>
        <strain evidence="1 2">DSM 105466</strain>
    </source>
</reference>
<feature type="non-terminal residue" evidence="1">
    <location>
        <position position="428"/>
    </location>
</feature>
<accession>A0A3E2H1Z3</accession>
<sequence>MMIYHLRLDPFLLPHKPPTVLLVEVPRTSWTSAEPAHCKIQSTRELNYKSSSVQFARSARRTWRHHHVLCRSSQRKHQQNAEATSIPFEPKLRVIRQGLFRRQIRAAQVTTPYKPLSHAVRCISGGKLPSKGKLLLYCGTLWRFSIERRVAATLLTFRQVSGPIAAKADSASRHIAADGLGKWREKGILHIHNCYGLSFLFRGDSPYREAMEVGQWFTGPLQLQLLPFGVPSCAAGWLTCSSTVLTKSRPSRNSTPRSVADLLGTSGVLEGRYTVTIEEAVPGRPKTQAHEAQGAVVVVAAYERLRGARFVTQVGWSLEKACGESASTFPRASQKGPAKEKGPSHGTRSVFLKAASAVESSNTCRKLSLMEPPSLQFDLLIHKPDPILICRTTLFACKLQGRSTMGPAQPRQLFFFSSSLCSLVLLFF</sequence>
<comment type="caution">
    <text evidence="1">The sequence shown here is derived from an EMBL/GenBank/DDBJ whole genome shotgun (WGS) entry which is preliminary data.</text>
</comment>
<proteinExistence type="predicted"/>
<organism evidence="1 2">
    <name type="scientific">Scytalidium lignicola</name>
    <name type="common">Hyphomycete</name>
    <dbReference type="NCBI Taxonomy" id="5539"/>
    <lineage>
        <taxon>Eukaryota</taxon>
        <taxon>Fungi</taxon>
        <taxon>Dikarya</taxon>
        <taxon>Ascomycota</taxon>
        <taxon>Pezizomycotina</taxon>
        <taxon>Leotiomycetes</taxon>
        <taxon>Leotiomycetes incertae sedis</taxon>
        <taxon>Scytalidium</taxon>
    </lineage>
</organism>
<dbReference type="AlphaFoldDB" id="A0A3E2H1Z3"/>
<gene>
    <name evidence="1" type="ORF">B7463_g9015</name>
</gene>
<dbReference type="Proteomes" id="UP000258309">
    <property type="component" value="Unassembled WGS sequence"/>
</dbReference>
<name>A0A3E2H1Z3_SCYLI</name>
<feature type="non-terminal residue" evidence="1">
    <location>
        <position position="1"/>
    </location>
</feature>
<protein>
    <submittedName>
        <fullName evidence="1">Uncharacterized protein</fullName>
    </submittedName>
</protein>
<evidence type="ECO:0000313" key="1">
    <source>
        <dbReference type="EMBL" id="RFU27307.1"/>
    </source>
</evidence>
<evidence type="ECO:0000313" key="2">
    <source>
        <dbReference type="Proteomes" id="UP000258309"/>
    </source>
</evidence>
<dbReference type="EMBL" id="NCSJ02000212">
    <property type="protein sequence ID" value="RFU27307.1"/>
    <property type="molecule type" value="Genomic_DNA"/>
</dbReference>